<dbReference type="AlphaFoldDB" id="A0AAD9I884"/>
<dbReference type="EMBL" id="JAQQPM010000006">
    <property type="protein sequence ID" value="KAK2072365.1"/>
    <property type="molecule type" value="Genomic_DNA"/>
</dbReference>
<dbReference type="PANTHER" id="PTHR21581">
    <property type="entry name" value="D-ALANYL-D-ALANINE CARBOXYPEPTIDASE"/>
    <property type="match status" value="1"/>
</dbReference>
<evidence type="ECO:0000313" key="3">
    <source>
        <dbReference type="Proteomes" id="UP001217918"/>
    </source>
</evidence>
<name>A0AAD9I884_9PEZI</name>
<feature type="compositionally biased region" description="Pro residues" evidence="1">
    <location>
        <begin position="53"/>
        <end position="63"/>
    </location>
</feature>
<comment type="caution">
    <text evidence="2">The sequence shown here is derived from an EMBL/GenBank/DDBJ whole genome shotgun (WGS) entry which is preliminary data.</text>
</comment>
<keyword evidence="3" id="KW-1185">Reference proteome</keyword>
<evidence type="ECO:0000313" key="2">
    <source>
        <dbReference type="EMBL" id="KAK2072365.1"/>
    </source>
</evidence>
<reference evidence="2" key="1">
    <citation type="journal article" date="2023" name="Mol. Plant Microbe Interact.">
        <title>Elucidating the Obligate Nature and Biological Capacity of an Invasive Fungal Corn Pathogen.</title>
        <authorList>
            <person name="MacCready J.S."/>
            <person name="Roggenkamp E.M."/>
            <person name="Gdanetz K."/>
            <person name="Chilvers M.I."/>
        </authorList>
    </citation>
    <scope>NUCLEOTIDE SEQUENCE</scope>
    <source>
        <strain evidence="2">PM02</strain>
    </source>
</reference>
<gene>
    <name evidence="2" type="ORF">P8C59_006723</name>
</gene>
<evidence type="ECO:0000256" key="1">
    <source>
        <dbReference type="SAM" id="MobiDB-lite"/>
    </source>
</evidence>
<dbReference type="GO" id="GO:0005794">
    <property type="term" value="C:Golgi apparatus"/>
    <property type="evidence" value="ECO:0007669"/>
    <property type="project" value="TreeGrafter"/>
</dbReference>
<feature type="region of interest" description="Disordered" evidence="1">
    <location>
        <begin position="1"/>
        <end position="91"/>
    </location>
</feature>
<protein>
    <recommendedName>
        <fullName evidence="4">Tetratricopeptide repeat protein 15</fullName>
    </recommendedName>
</protein>
<evidence type="ECO:0008006" key="4">
    <source>
        <dbReference type="Google" id="ProtNLM"/>
    </source>
</evidence>
<sequence>MDNAEGSVVKGHSRTRSAAKAARPLSVARGPLDVDDIPPLGSQAQAQAQTPPHSHPPRTPRPTTPLGRESPVPYSPGGRSPRPAPPPIDLSHLLRPDVYHALPTQHIPAPFRTSPAQPPIATPLPTLLAQGHYRLAAAAAARALTSGAVAPSDAPAVYDLLYTRLACLTLLGPAGTAMAAQEARALGDADLGRGQKKAGADDQGVAAAAAAAVPWALRLLHVRLQALGFGDPRRAVMSYFEMARECRARIAAAAAAAAARRAKEGAGAEEAEEAETVWRERLADLGLRVAGVLIEMEDLEGAACHLASLREGDGGDGGGRLALARALLWLHLGDVEAARGCVQPGQRGDRVVAALCDMADGEYGAALEKWRHVQAAAAAGGDSEMAGVNLAVCLLYVGKMQEGKAQLEKLVDEGYASHTLLFNLSTMYELCSDQAKTLKLRLAERVAGMAPTPSGWEKTNADFKL</sequence>
<dbReference type="Proteomes" id="UP001217918">
    <property type="component" value="Unassembled WGS sequence"/>
</dbReference>
<dbReference type="GO" id="GO:0030008">
    <property type="term" value="C:TRAPP complex"/>
    <property type="evidence" value="ECO:0007669"/>
    <property type="project" value="TreeGrafter"/>
</dbReference>
<feature type="compositionally biased region" description="Low complexity" evidence="1">
    <location>
        <begin position="70"/>
        <end position="81"/>
    </location>
</feature>
<proteinExistence type="predicted"/>
<accession>A0AAD9I884</accession>
<organism evidence="2 3">
    <name type="scientific">Phyllachora maydis</name>
    <dbReference type="NCBI Taxonomy" id="1825666"/>
    <lineage>
        <taxon>Eukaryota</taxon>
        <taxon>Fungi</taxon>
        <taxon>Dikarya</taxon>
        <taxon>Ascomycota</taxon>
        <taxon>Pezizomycotina</taxon>
        <taxon>Sordariomycetes</taxon>
        <taxon>Sordariomycetidae</taxon>
        <taxon>Phyllachorales</taxon>
        <taxon>Phyllachoraceae</taxon>
        <taxon>Phyllachora</taxon>
    </lineage>
</organism>
<dbReference type="PANTHER" id="PTHR21581:SF6">
    <property type="entry name" value="TRAFFICKING PROTEIN PARTICLE COMPLEX SUBUNIT 12"/>
    <property type="match status" value="1"/>
</dbReference>